<accession>A0A8S5VKS7</accession>
<dbReference type="EMBL" id="BK035262">
    <property type="protein sequence ID" value="DAG89660.1"/>
    <property type="molecule type" value="Genomic_DNA"/>
</dbReference>
<evidence type="ECO:0000313" key="1">
    <source>
        <dbReference type="EMBL" id="DAG89660.1"/>
    </source>
</evidence>
<protein>
    <submittedName>
        <fullName evidence="1">Uncharacterized protein</fullName>
    </submittedName>
</protein>
<organism evidence="1">
    <name type="scientific">Ackermannviridae sp</name>
    <dbReference type="NCBI Taxonomy" id="2831612"/>
    <lineage>
        <taxon>Viruses</taxon>
        <taxon>Duplodnaviria</taxon>
        <taxon>Heunggongvirae</taxon>
        <taxon>Uroviricota</taxon>
        <taxon>Caudoviricetes</taxon>
        <taxon>Pantevenvirales</taxon>
        <taxon>Ackermannviridae</taxon>
    </lineage>
</organism>
<name>A0A8S5VKS7_9CAUD</name>
<sequence>MELLGEGKAKQCNSTQKQCDGLALLGRGIALRCDAKAMRCSEQRRKGTALLSSASEWRGKALAPKSNRFYLKRRQPQ</sequence>
<reference evidence="1" key="1">
    <citation type="journal article" date="2021" name="Proc. Natl. Acad. Sci. U.S.A.">
        <title>A Catalog of Tens of Thousands of Viruses from Human Metagenomes Reveals Hidden Associations with Chronic Diseases.</title>
        <authorList>
            <person name="Tisza M.J."/>
            <person name="Buck C.B."/>
        </authorList>
    </citation>
    <scope>NUCLEOTIDE SEQUENCE</scope>
    <source>
        <strain evidence="1">CtcJL42</strain>
    </source>
</reference>
<proteinExistence type="predicted"/>